<dbReference type="Gene3D" id="3.40.50.300">
    <property type="entry name" value="P-loop containing nucleotide triphosphate hydrolases"/>
    <property type="match status" value="1"/>
</dbReference>
<evidence type="ECO:0000313" key="6">
    <source>
        <dbReference type="EMBL" id="REL30877.1"/>
    </source>
</evidence>
<dbReference type="InterPro" id="IPR027417">
    <property type="entry name" value="P-loop_NTPase"/>
</dbReference>
<dbReference type="PANTHER" id="PTHR42794:SF2">
    <property type="entry name" value="ABC TRANSPORTER ATP-BINDING PROTEIN"/>
    <property type="match status" value="1"/>
</dbReference>
<evidence type="ECO:0000259" key="5">
    <source>
        <dbReference type="PROSITE" id="PS50893"/>
    </source>
</evidence>
<dbReference type="Pfam" id="PF00005">
    <property type="entry name" value="ABC_tran"/>
    <property type="match status" value="1"/>
</dbReference>
<evidence type="ECO:0000256" key="2">
    <source>
        <dbReference type="ARBA" id="ARBA00022448"/>
    </source>
</evidence>
<evidence type="ECO:0000256" key="4">
    <source>
        <dbReference type="ARBA" id="ARBA00022840"/>
    </source>
</evidence>
<dbReference type="PROSITE" id="PS00211">
    <property type="entry name" value="ABC_TRANSPORTER_1"/>
    <property type="match status" value="1"/>
</dbReference>
<dbReference type="FunFam" id="3.40.50.300:FF:000134">
    <property type="entry name" value="Iron-enterobactin ABC transporter ATP-binding protein"/>
    <property type="match status" value="1"/>
</dbReference>
<dbReference type="AlphaFoldDB" id="A0A3E0U2Q3"/>
<proteinExistence type="inferred from homology"/>
<feature type="domain" description="ABC transporter" evidence="5">
    <location>
        <begin position="22"/>
        <end position="254"/>
    </location>
</feature>
<keyword evidence="3" id="KW-0547">Nucleotide-binding</keyword>
<dbReference type="EMBL" id="QUOT01000001">
    <property type="protein sequence ID" value="REL30877.1"/>
    <property type="molecule type" value="Genomic_DNA"/>
</dbReference>
<dbReference type="GO" id="GO:0016887">
    <property type="term" value="F:ATP hydrolysis activity"/>
    <property type="evidence" value="ECO:0007669"/>
    <property type="project" value="InterPro"/>
</dbReference>
<protein>
    <submittedName>
        <fullName evidence="6">ABC transporter ATP-binding protein</fullName>
    </submittedName>
</protein>
<organism evidence="6 7">
    <name type="scientific">Thalassotalea euphylliae</name>
    <dbReference type="NCBI Taxonomy" id="1655234"/>
    <lineage>
        <taxon>Bacteria</taxon>
        <taxon>Pseudomonadati</taxon>
        <taxon>Pseudomonadota</taxon>
        <taxon>Gammaproteobacteria</taxon>
        <taxon>Alteromonadales</taxon>
        <taxon>Colwelliaceae</taxon>
        <taxon>Thalassotalea</taxon>
    </lineage>
</organism>
<dbReference type="PANTHER" id="PTHR42794">
    <property type="entry name" value="HEMIN IMPORT ATP-BINDING PROTEIN HMUV"/>
    <property type="match status" value="1"/>
</dbReference>
<comment type="similarity">
    <text evidence="1">Belongs to the ABC transporter superfamily.</text>
</comment>
<reference evidence="7" key="1">
    <citation type="submission" date="2018-08" db="EMBL/GenBank/DDBJ databases">
        <title>Thalassotalea euphylliae genome.</title>
        <authorList>
            <person name="Summers S."/>
            <person name="Rice S.A."/>
            <person name="Freckelton M.L."/>
            <person name="Nedved B.T."/>
            <person name="Hadfield M.G."/>
        </authorList>
    </citation>
    <scope>NUCLEOTIDE SEQUENCE [LARGE SCALE GENOMIC DNA]</scope>
    <source>
        <strain evidence="7">H3</strain>
    </source>
</reference>
<keyword evidence="7" id="KW-1185">Reference proteome</keyword>
<comment type="caution">
    <text evidence="6">The sequence shown here is derived from an EMBL/GenBank/DDBJ whole genome shotgun (WGS) entry which is preliminary data.</text>
</comment>
<dbReference type="RefSeq" id="WP_116015351.1">
    <property type="nucleotide sequence ID" value="NZ_QUOT01000001.1"/>
</dbReference>
<evidence type="ECO:0000256" key="3">
    <source>
        <dbReference type="ARBA" id="ARBA00022741"/>
    </source>
</evidence>
<dbReference type="GO" id="GO:0005524">
    <property type="term" value="F:ATP binding"/>
    <property type="evidence" value="ECO:0007669"/>
    <property type="project" value="UniProtKB-KW"/>
</dbReference>
<dbReference type="InterPro" id="IPR003593">
    <property type="entry name" value="AAA+_ATPase"/>
</dbReference>
<dbReference type="InterPro" id="IPR003439">
    <property type="entry name" value="ABC_transporter-like_ATP-bd"/>
</dbReference>
<evidence type="ECO:0000313" key="7">
    <source>
        <dbReference type="Proteomes" id="UP000256899"/>
    </source>
</evidence>
<gene>
    <name evidence="6" type="ORF">DXX94_09185</name>
</gene>
<dbReference type="PROSITE" id="PS50893">
    <property type="entry name" value="ABC_TRANSPORTER_2"/>
    <property type="match status" value="1"/>
</dbReference>
<dbReference type="SUPFAM" id="SSF52540">
    <property type="entry name" value="P-loop containing nucleoside triphosphate hydrolases"/>
    <property type="match status" value="1"/>
</dbReference>
<dbReference type="SMART" id="SM00382">
    <property type="entry name" value="AAA"/>
    <property type="match status" value="1"/>
</dbReference>
<dbReference type="Proteomes" id="UP000256899">
    <property type="component" value="Unassembled WGS sequence"/>
</dbReference>
<evidence type="ECO:0000256" key="1">
    <source>
        <dbReference type="ARBA" id="ARBA00005417"/>
    </source>
</evidence>
<keyword evidence="4 6" id="KW-0067">ATP-binding</keyword>
<dbReference type="InterPro" id="IPR017871">
    <property type="entry name" value="ABC_transporter-like_CS"/>
</dbReference>
<sequence length="289" mass="31668">MQRAAQANATKTSDPSLSGQQLVVTDLGWQTGRKVILSDINFHLKQGEFVGLLGPNGAGKSSLLRCLYRYHSPTTGQVYYQGQPLDTYIQQAYAQQVAVVLQESPSFFNLSVTDVVELGLLPRTSIWHRTSLNEQQQVQQALTQVAMLDKAKQSFDSLSGGEKQRVLIARAIVQQPSLLIMDEPTSHLDVKYQIQIINLAKSLGITVLASFHDLNLASAMCDRLLVLSNGELVADGAPNQVLTQPLLAKVFGVNAQLQPHPEHGSPLITYHYRSENKLESSAEQGAAHD</sequence>
<keyword evidence="2" id="KW-0813">Transport</keyword>
<accession>A0A3E0U2Q3</accession>
<dbReference type="CDD" id="cd03214">
    <property type="entry name" value="ABC_Iron-Siderophores_B12_Hemin"/>
    <property type="match status" value="1"/>
</dbReference>
<name>A0A3E0U2Q3_9GAMM</name>